<dbReference type="Proteomes" id="UP000008792">
    <property type="component" value="Unassembled WGS sequence"/>
</dbReference>
<proteinExistence type="predicted"/>
<keyword evidence="1" id="KW-0812">Transmembrane</keyword>
<accession>A0A0Q9WTW0</accession>
<name>A0A0Q9WTW0_DROVI</name>
<evidence type="ECO:0000256" key="1">
    <source>
        <dbReference type="SAM" id="Phobius"/>
    </source>
</evidence>
<keyword evidence="1" id="KW-0472">Membrane</keyword>
<reference evidence="2 3" key="1">
    <citation type="journal article" date="2007" name="Nature">
        <title>Evolution of genes and genomes on the Drosophila phylogeny.</title>
        <authorList>
            <consortium name="Drosophila 12 Genomes Consortium"/>
            <person name="Clark A.G."/>
            <person name="Eisen M.B."/>
            <person name="Smith D.R."/>
            <person name="Bergman C.M."/>
            <person name="Oliver B."/>
            <person name="Markow T.A."/>
            <person name="Kaufman T.C."/>
            <person name="Kellis M."/>
            <person name="Gelbart W."/>
            <person name="Iyer V.N."/>
            <person name="Pollard D.A."/>
            <person name="Sackton T.B."/>
            <person name="Larracuente A.M."/>
            <person name="Singh N.D."/>
            <person name="Abad J.P."/>
            <person name="Abt D.N."/>
            <person name="Adryan B."/>
            <person name="Aguade M."/>
            <person name="Akashi H."/>
            <person name="Anderson W.W."/>
            <person name="Aquadro C.F."/>
            <person name="Ardell D.H."/>
            <person name="Arguello R."/>
            <person name="Artieri C.G."/>
            <person name="Barbash D.A."/>
            <person name="Barker D."/>
            <person name="Barsanti P."/>
            <person name="Batterham P."/>
            <person name="Batzoglou S."/>
            <person name="Begun D."/>
            <person name="Bhutkar A."/>
            <person name="Blanco E."/>
            <person name="Bosak S.A."/>
            <person name="Bradley R.K."/>
            <person name="Brand A.D."/>
            <person name="Brent M.R."/>
            <person name="Brooks A.N."/>
            <person name="Brown R.H."/>
            <person name="Butlin R.K."/>
            <person name="Caggese C."/>
            <person name="Calvi B.R."/>
            <person name="Bernardo de Carvalho A."/>
            <person name="Caspi A."/>
            <person name="Castrezana S."/>
            <person name="Celniker S.E."/>
            <person name="Chang J.L."/>
            <person name="Chapple C."/>
            <person name="Chatterji S."/>
            <person name="Chinwalla A."/>
            <person name="Civetta A."/>
            <person name="Clifton S.W."/>
            <person name="Comeron J.M."/>
            <person name="Costello J.C."/>
            <person name="Coyne J.A."/>
            <person name="Daub J."/>
            <person name="David R.G."/>
            <person name="Delcher A.L."/>
            <person name="Delehaunty K."/>
            <person name="Do C.B."/>
            <person name="Ebling H."/>
            <person name="Edwards K."/>
            <person name="Eickbush T."/>
            <person name="Evans J.D."/>
            <person name="Filipski A."/>
            <person name="Findeiss S."/>
            <person name="Freyhult E."/>
            <person name="Fulton L."/>
            <person name="Fulton R."/>
            <person name="Garcia A.C."/>
            <person name="Gardiner A."/>
            <person name="Garfield D.A."/>
            <person name="Garvin B.E."/>
            <person name="Gibson G."/>
            <person name="Gilbert D."/>
            <person name="Gnerre S."/>
            <person name="Godfrey J."/>
            <person name="Good R."/>
            <person name="Gotea V."/>
            <person name="Gravely B."/>
            <person name="Greenberg A.J."/>
            <person name="Griffiths-Jones S."/>
            <person name="Gross S."/>
            <person name="Guigo R."/>
            <person name="Gustafson E.A."/>
            <person name="Haerty W."/>
            <person name="Hahn M.W."/>
            <person name="Halligan D.L."/>
            <person name="Halpern A.L."/>
            <person name="Halter G.M."/>
            <person name="Han M.V."/>
            <person name="Heger A."/>
            <person name="Hillier L."/>
            <person name="Hinrichs A.S."/>
            <person name="Holmes I."/>
            <person name="Hoskins R.A."/>
            <person name="Hubisz M.J."/>
            <person name="Hultmark D."/>
            <person name="Huntley M.A."/>
            <person name="Jaffe D.B."/>
            <person name="Jagadeeshan S."/>
            <person name="Jeck W.R."/>
            <person name="Johnson J."/>
            <person name="Jones C.D."/>
            <person name="Jordan W.C."/>
            <person name="Karpen G.H."/>
            <person name="Kataoka E."/>
            <person name="Keightley P.D."/>
            <person name="Kheradpour P."/>
            <person name="Kirkness E.F."/>
            <person name="Koerich L.B."/>
            <person name="Kristiansen K."/>
            <person name="Kudrna D."/>
            <person name="Kulathinal R.J."/>
            <person name="Kumar S."/>
            <person name="Kwok R."/>
            <person name="Lander E."/>
            <person name="Langley C.H."/>
            <person name="Lapoint R."/>
            <person name="Lazzaro B.P."/>
            <person name="Lee S.J."/>
            <person name="Levesque L."/>
            <person name="Li R."/>
            <person name="Lin C.F."/>
            <person name="Lin M.F."/>
            <person name="Lindblad-Toh K."/>
            <person name="Llopart A."/>
            <person name="Long M."/>
            <person name="Low L."/>
            <person name="Lozovsky E."/>
            <person name="Lu J."/>
            <person name="Luo M."/>
            <person name="Machado C.A."/>
            <person name="Makalowski W."/>
            <person name="Marzo M."/>
            <person name="Matsuda M."/>
            <person name="Matzkin L."/>
            <person name="McAllister B."/>
            <person name="McBride C.S."/>
            <person name="McKernan B."/>
            <person name="McKernan K."/>
            <person name="Mendez-Lago M."/>
            <person name="Minx P."/>
            <person name="Mollenhauer M.U."/>
            <person name="Montooth K."/>
            <person name="Mount S.M."/>
            <person name="Mu X."/>
            <person name="Myers E."/>
            <person name="Negre B."/>
            <person name="Newfeld S."/>
            <person name="Nielsen R."/>
            <person name="Noor M.A."/>
            <person name="O'Grady P."/>
            <person name="Pachter L."/>
            <person name="Papaceit M."/>
            <person name="Parisi M.J."/>
            <person name="Parisi M."/>
            <person name="Parts L."/>
            <person name="Pedersen J.S."/>
            <person name="Pesole G."/>
            <person name="Phillippy A.M."/>
            <person name="Ponting C.P."/>
            <person name="Pop M."/>
            <person name="Porcelli D."/>
            <person name="Powell J.R."/>
            <person name="Prohaska S."/>
            <person name="Pruitt K."/>
            <person name="Puig M."/>
            <person name="Quesneville H."/>
            <person name="Ram K.R."/>
            <person name="Rand D."/>
            <person name="Rasmussen M.D."/>
            <person name="Reed L.K."/>
            <person name="Reenan R."/>
            <person name="Reily A."/>
            <person name="Remington K.A."/>
            <person name="Rieger T.T."/>
            <person name="Ritchie M.G."/>
            <person name="Robin C."/>
            <person name="Rogers Y.H."/>
            <person name="Rohde C."/>
            <person name="Rozas J."/>
            <person name="Rubenfield M.J."/>
            <person name="Ruiz A."/>
            <person name="Russo S."/>
            <person name="Salzberg S.L."/>
            <person name="Sanchez-Gracia A."/>
            <person name="Saranga D.J."/>
            <person name="Sato H."/>
            <person name="Schaeffer S.W."/>
            <person name="Schatz M.C."/>
            <person name="Schlenke T."/>
            <person name="Schwartz R."/>
            <person name="Segarra C."/>
            <person name="Singh R.S."/>
            <person name="Sirot L."/>
            <person name="Sirota M."/>
            <person name="Sisneros N.B."/>
            <person name="Smith C.D."/>
            <person name="Smith T.F."/>
            <person name="Spieth J."/>
            <person name="Stage D.E."/>
            <person name="Stark A."/>
            <person name="Stephan W."/>
            <person name="Strausberg R.L."/>
            <person name="Strempel S."/>
            <person name="Sturgill D."/>
            <person name="Sutton G."/>
            <person name="Sutton G.G."/>
            <person name="Tao W."/>
            <person name="Teichmann S."/>
            <person name="Tobari Y.N."/>
            <person name="Tomimura Y."/>
            <person name="Tsolas J.M."/>
            <person name="Valente V.L."/>
            <person name="Venter E."/>
            <person name="Venter J.C."/>
            <person name="Vicario S."/>
            <person name="Vieira F.G."/>
            <person name="Vilella A.J."/>
            <person name="Villasante A."/>
            <person name="Walenz B."/>
            <person name="Wang J."/>
            <person name="Wasserman M."/>
            <person name="Watts T."/>
            <person name="Wilson D."/>
            <person name="Wilson R.K."/>
            <person name="Wing R.A."/>
            <person name="Wolfner M.F."/>
            <person name="Wong A."/>
            <person name="Wong G.K."/>
            <person name="Wu C.I."/>
            <person name="Wu G."/>
            <person name="Yamamoto D."/>
            <person name="Yang H.P."/>
            <person name="Yang S.P."/>
            <person name="Yorke J.A."/>
            <person name="Yoshida K."/>
            <person name="Zdobnov E."/>
            <person name="Zhang P."/>
            <person name="Zhang Y."/>
            <person name="Zimin A.V."/>
            <person name="Baldwin J."/>
            <person name="Abdouelleil A."/>
            <person name="Abdulkadir J."/>
            <person name="Abebe A."/>
            <person name="Abera B."/>
            <person name="Abreu J."/>
            <person name="Acer S.C."/>
            <person name="Aftuck L."/>
            <person name="Alexander A."/>
            <person name="An P."/>
            <person name="Anderson E."/>
            <person name="Anderson S."/>
            <person name="Arachi H."/>
            <person name="Azer M."/>
            <person name="Bachantsang P."/>
            <person name="Barry A."/>
            <person name="Bayul T."/>
            <person name="Berlin A."/>
            <person name="Bessette D."/>
            <person name="Bloom T."/>
            <person name="Blye J."/>
            <person name="Boguslavskiy L."/>
            <person name="Bonnet C."/>
            <person name="Boukhgalter B."/>
            <person name="Bourzgui I."/>
            <person name="Brown A."/>
            <person name="Cahill P."/>
            <person name="Channer S."/>
            <person name="Cheshatsang Y."/>
            <person name="Chuda L."/>
            <person name="Citroen M."/>
            <person name="Collymore A."/>
            <person name="Cooke P."/>
            <person name="Costello M."/>
            <person name="D'Aco K."/>
            <person name="Daza R."/>
            <person name="De Haan G."/>
            <person name="DeGray S."/>
            <person name="DeMaso C."/>
            <person name="Dhargay N."/>
            <person name="Dooley K."/>
            <person name="Dooley E."/>
            <person name="Doricent M."/>
            <person name="Dorje P."/>
            <person name="Dorjee K."/>
            <person name="Dupes A."/>
            <person name="Elong R."/>
            <person name="Falk J."/>
            <person name="Farina A."/>
            <person name="Faro S."/>
            <person name="Ferguson D."/>
            <person name="Fisher S."/>
            <person name="Foley C.D."/>
            <person name="Franke A."/>
            <person name="Friedrich D."/>
            <person name="Gadbois L."/>
            <person name="Gearin G."/>
            <person name="Gearin C.R."/>
            <person name="Giannoukos G."/>
            <person name="Goode T."/>
            <person name="Graham J."/>
            <person name="Grandbois E."/>
            <person name="Grewal S."/>
            <person name="Gyaltsen K."/>
            <person name="Hafez N."/>
            <person name="Hagos B."/>
            <person name="Hall J."/>
            <person name="Henson C."/>
            <person name="Hollinger A."/>
            <person name="Honan T."/>
            <person name="Huard M.D."/>
            <person name="Hughes L."/>
            <person name="Hurhula B."/>
            <person name="Husby M.E."/>
            <person name="Kamat A."/>
            <person name="Kanga B."/>
            <person name="Kashin S."/>
            <person name="Khazanovich D."/>
            <person name="Kisner P."/>
            <person name="Lance K."/>
            <person name="Lara M."/>
            <person name="Lee W."/>
            <person name="Lennon N."/>
            <person name="Letendre F."/>
            <person name="LeVine R."/>
            <person name="Lipovsky A."/>
            <person name="Liu X."/>
            <person name="Liu J."/>
            <person name="Liu S."/>
            <person name="Lokyitsang T."/>
            <person name="Lokyitsang Y."/>
            <person name="Lubonja R."/>
            <person name="Lui A."/>
            <person name="MacDonald P."/>
            <person name="Magnisalis V."/>
            <person name="Maru K."/>
            <person name="Matthews C."/>
            <person name="McCusker W."/>
            <person name="McDonough S."/>
            <person name="Mehta T."/>
            <person name="Meldrim J."/>
            <person name="Meneus L."/>
            <person name="Mihai O."/>
            <person name="Mihalev A."/>
            <person name="Mihova T."/>
            <person name="Mittelman R."/>
            <person name="Mlenga V."/>
            <person name="Montmayeur A."/>
            <person name="Mulrain L."/>
            <person name="Navidi A."/>
            <person name="Naylor J."/>
            <person name="Negash T."/>
            <person name="Nguyen T."/>
            <person name="Nguyen N."/>
            <person name="Nicol R."/>
            <person name="Norbu C."/>
            <person name="Norbu N."/>
            <person name="Novod N."/>
            <person name="O'Neill B."/>
            <person name="Osman S."/>
            <person name="Markiewicz E."/>
            <person name="Oyono O.L."/>
            <person name="Patti C."/>
            <person name="Phunkhang P."/>
            <person name="Pierre F."/>
            <person name="Priest M."/>
            <person name="Raghuraman S."/>
            <person name="Rege F."/>
            <person name="Reyes R."/>
            <person name="Rise C."/>
            <person name="Rogov P."/>
            <person name="Ross K."/>
            <person name="Ryan E."/>
            <person name="Settipalli S."/>
            <person name="Shea T."/>
            <person name="Sherpa N."/>
            <person name="Shi L."/>
            <person name="Shih D."/>
            <person name="Sparrow T."/>
            <person name="Spaulding J."/>
            <person name="Stalker J."/>
            <person name="Stange-Thomann N."/>
            <person name="Stavropoulos S."/>
            <person name="Stone C."/>
            <person name="Strader C."/>
            <person name="Tesfaye S."/>
            <person name="Thomson T."/>
            <person name="Thoulutsang Y."/>
            <person name="Thoulutsang D."/>
            <person name="Topham K."/>
            <person name="Topping I."/>
            <person name="Tsamla T."/>
            <person name="Vassiliev H."/>
            <person name="Vo A."/>
            <person name="Wangchuk T."/>
            <person name="Wangdi T."/>
            <person name="Weiand M."/>
            <person name="Wilkinson J."/>
            <person name="Wilson A."/>
            <person name="Yadav S."/>
            <person name="Young G."/>
            <person name="Yu Q."/>
            <person name="Zembek L."/>
            <person name="Zhong D."/>
            <person name="Zimmer A."/>
            <person name="Zwirko Z."/>
            <person name="Jaffe D.B."/>
            <person name="Alvarez P."/>
            <person name="Brockman W."/>
            <person name="Butler J."/>
            <person name="Chin C."/>
            <person name="Gnerre S."/>
            <person name="Grabherr M."/>
            <person name="Kleber M."/>
            <person name="Mauceli E."/>
            <person name="MacCallum I."/>
        </authorList>
    </citation>
    <scope>NUCLEOTIDE SEQUENCE [LARGE SCALE GENOMIC DNA]</scope>
    <source>
        <strain evidence="3">Tucson 15010-1051.87</strain>
    </source>
</reference>
<dbReference type="AlphaFoldDB" id="A0A0Q9WTW0"/>
<evidence type="ECO:0000313" key="3">
    <source>
        <dbReference type="Proteomes" id="UP000008792"/>
    </source>
</evidence>
<dbReference type="InParanoid" id="A0A0Q9WTW0"/>
<gene>
    <name evidence="2" type="primary">Dvir\GJ26786</name>
    <name evidence="2" type="ORF">Dvir_GJ26786</name>
</gene>
<sequence length="127" mass="14154">MAAPHHPRSPFTPCCTSIATQTDSLPDLFELLYCDDKMVWETSYNGAAEYTPTPKVNNQSRCSRCLLFVKEADKLAKAPSTTSEFNPLNPMKTASRLANKSQIIQYYQVIIIVAIVTLVVNWIADAL</sequence>
<feature type="transmembrane region" description="Helical" evidence="1">
    <location>
        <begin position="106"/>
        <end position="124"/>
    </location>
</feature>
<keyword evidence="3" id="KW-1185">Reference proteome</keyword>
<protein>
    <submittedName>
        <fullName evidence="2">Uncharacterized protein, isoform B</fullName>
    </submittedName>
</protein>
<evidence type="ECO:0000313" key="2">
    <source>
        <dbReference type="EMBL" id="KRF84591.1"/>
    </source>
</evidence>
<dbReference type="EMBL" id="CH940647">
    <property type="protein sequence ID" value="KRF84591.1"/>
    <property type="molecule type" value="Genomic_DNA"/>
</dbReference>
<organism evidence="2 3">
    <name type="scientific">Drosophila virilis</name>
    <name type="common">Fruit fly</name>
    <dbReference type="NCBI Taxonomy" id="7244"/>
    <lineage>
        <taxon>Eukaryota</taxon>
        <taxon>Metazoa</taxon>
        <taxon>Ecdysozoa</taxon>
        <taxon>Arthropoda</taxon>
        <taxon>Hexapoda</taxon>
        <taxon>Insecta</taxon>
        <taxon>Pterygota</taxon>
        <taxon>Neoptera</taxon>
        <taxon>Endopterygota</taxon>
        <taxon>Diptera</taxon>
        <taxon>Brachycera</taxon>
        <taxon>Muscomorpha</taxon>
        <taxon>Ephydroidea</taxon>
        <taxon>Drosophilidae</taxon>
        <taxon>Drosophila</taxon>
    </lineage>
</organism>
<keyword evidence="1" id="KW-1133">Transmembrane helix</keyword>